<dbReference type="Proteomes" id="UP000019854">
    <property type="component" value="Unassembled WGS sequence"/>
</dbReference>
<accession>A0A829PD93</accession>
<dbReference type="AlphaFoldDB" id="A0A829PD93"/>
<reference evidence="1 2" key="1">
    <citation type="submission" date="2014-01" db="EMBL/GenBank/DDBJ databases">
        <authorList>
            <person name="Zelazny A."/>
            <person name="Olivier K."/>
            <person name="Sampaio E.P."/>
            <person name="Holland S.M."/>
            <person name="Tallon L.J."/>
            <person name="Sadzewicz L.K."/>
            <person name="Sengamalay N."/>
            <person name="Fraser C.M."/>
            <person name="Hine E."/>
            <person name="Shefchek K.A."/>
            <person name="Das S.P."/>
            <person name="Shallom S.J."/>
            <person name="Agrawal S."/>
            <person name="Tettelin H."/>
        </authorList>
    </citation>
    <scope>NUCLEOTIDE SEQUENCE [LARGE SCALE GENOMIC DNA]</scope>
    <source>
        <strain evidence="1 2">MAB_030201_1075</strain>
    </source>
</reference>
<comment type="caution">
    <text evidence="1">The sequence shown here is derived from an EMBL/GenBank/DDBJ whole genome shotgun (WGS) entry which is preliminary data.</text>
</comment>
<sequence length="37" mass="3894">MWVVVAPRAAVEDGYRVRTSVVVAARVVPVGRAVAAD</sequence>
<evidence type="ECO:0000313" key="2">
    <source>
        <dbReference type="Proteomes" id="UP000019854"/>
    </source>
</evidence>
<dbReference type="EMBL" id="JAOX01000001">
    <property type="protein sequence ID" value="ETZ87234.1"/>
    <property type="molecule type" value="Genomic_DNA"/>
</dbReference>
<organism evidence="1 2">
    <name type="scientific">Mycobacteroides abscessus MAB_030201_1075</name>
    <dbReference type="NCBI Taxonomy" id="1335410"/>
    <lineage>
        <taxon>Bacteria</taxon>
        <taxon>Bacillati</taxon>
        <taxon>Actinomycetota</taxon>
        <taxon>Actinomycetes</taxon>
        <taxon>Mycobacteriales</taxon>
        <taxon>Mycobacteriaceae</taxon>
        <taxon>Mycobacteroides</taxon>
        <taxon>Mycobacteroides abscessus</taxon>
    </lineage>
</organism>
<evidence type="ECO:0000313" key="1">
    <source>
        <dbReference type="EMBL" id="ETZ87234.1"/>
    </source>
</evidence>
<proteinExistence type="predicted"/>
<protein>
    <submittedName>
        <fullName evidence="1">Uncharacterized protein</fullName>
    </submittedName>
</protein>
<gene>
    <name evidence="1" type="ORF">L829_0776</name>
</gene>
<name>A0A829PD93_9MYCO</name>